<evidence type="ECO:0000313" key="8">
    <source>
        <dbReference type="Proteomes" id="UP000838160"/>
    </source>
</evidence>
<evidence type="ECO:0000256" key="5">
    <source>
        <dbReference type="SAM" id="SignalP"/>
    </source>
</evidence>
<dbReference type="InterPro" id="IPR051202">
    <property type="entry name" value="Peptidase_C40"/>
</dbReference>
<keyword evidence="5" id="KW-0732">Signal</keyword>
<dbReference type="RefSeq" id="WP_237486393.1">
    <property type="nucleotide sequence ID" value="NZ_CAKLCM010000003.1"/>
</dbReference>
<keyword evidence="3 7" id="KW-0378">Hydrolase</keyword>
<name>A0ABM8ZMR2_9VIBR</name>
<keyword evidence="4" id="KW-0788">Thiol protease</keyword>
<dbReference type="PANTHER" id="PTHR47053:SF1">
    <property type="entry name" value="MUREIN DD-ENDOPEPTIDASE MEPH-RELATED"/>
    <property type="match status" value="1"/>
</dbReference>
<reference evidence="7" key="1">
    <citation type="submission" date="2021-12" db="EMBL/GenBank/DDBJ databases">
        <authorList>
            <person name="Rodrigo-Torres L."/>
            <person name="Arahal R. D."/>
            <person name="Lucena T."/>
        </authorList>
    </citation>
    <scope>NUCLEOTIDE SEQUENCE</scope>
    <source>
        <strain evidence="7">CECT 8226</strain>
    </source>
</reference>
<evidence type="ECO:0000313" key="7">
    <source>
        <dbReference type="EMBL" id="CAH0529831.1"/>
    </source>
</evidence>
<sequence>MRILFLSIFLVACASNPVNSARTDRSLEHNQQQLVSFARGYIGSDYVWGGSSPSGFDCSGFIQYVYGHFNIPMPRTTSQYTSLYANKINIEQAQVGDLIVFTGTDPKIRKPGHAGIITEVGVNSLSFIHSSSSKKHYGVTETSFFNSGYPKRYITVIRIDLS</sequence>
<keyword evidence="2" id="KW-0645">Protease</keyword>
<dbReference type="SUPFAM" id="SSF54001">
    <property type="entry name" value="Cysteine proteinases"/>
    <property type="match status" value="1"/>
</dbReference>
<gene>
    <name evidence="7" type="primary">cwlS</name>
    <name evidence="7" type="ORF">VHP8226_03587</name>
</gene>
<dbReference type="InterPro" id="IPR038765">
    <property type="entry name" value="Papain-like_cys_pep_sf"/>
</dbReference>
<dbReference type="EMBL" id="CAKLCM010000003">
    <property type="protein sequence ID" value="CAH0529831.1"/>
    <property type="molecule type" value="Genomic_DNA"/>
</dbReference>
<dbReference type="Gene3D" id="3.90.1720.10">
    <property type="entry name" value="endopeptidase domain like (from Nostoc punctiforme)"/>
    <property type="match status" value="1"/>
</dbReference>
<comment type="caution">
    <text evidence="7">The sequence shown here is derived from an EMBL/GenBank/DDBJ whole genome shotgun (WGS) entry which is preliminary data.</text>
</comment>
<evidence type="ECO:0000256" key="1">
    <source>
        <dbReference type="ARBA" id="ARBA00007074"/>
    </source>
</evidence>
<dbReference type="Proteomes" id="UP000838160">
    <property type="component" value="Unassembled WGS sequence"/>
</dbReference>
<feature type="domain" description="NlpC/P60" evidence="6">
    <location>
        <begin position="28"/>
        <end position="160"/>
    </location>
</feature>
<dbReference type="InterPro" id="IPR000064">
    <property type="entry name" value="NLP_P60_dom"/>
</dbReference>
<evidence type="ECO:0000256" key="3">
    <source>
        <dbReference type="ARBA" id="ARBA00022801"/>
    </source>
</evidence>
<dbReference type="PROSITE" id="PS51935">
    <property type="entry name" value="NLPC_P60"/>
    <property type="match status" value="1"/>
</dbReference>
<evidence type="ECO:0000256" key="4">
    <source>
        <dbReference type="ARBA" id="ARBA00022807"/>
    </source>
</evidence>
<organism evidence="7 8">
    <name type="scientific">Vibrio hippocampi</name>
    <dbReference type="NCBI Taxonomy" id="654686"/>
    <lineage>
        <taxon>Bacteria</taxon>
        <taxon>Pseudomonadati</taxon>
        <taxon>Pseudomonadota</taxon>
        <taxon>Gammaproteobacteria</taxon>
        <taxon>Vibrionales</taxon>
        <taxon>Vibrionaceae</taxon>
        <taxon>Vibrio</taxon>
    </lineage>
</organism>
<dbReference type="GO" id="GO:0016787">
    <property type="term" value="F:hydrolase activity"/>
    <property type="evidence" value="ECO:0007669"/>
    <property type="project" value="UniProtKB-KW"/>
</dbReference>
<protein>
    <submittedName>
        <fullName evidence="7">D-gamma-glutamyl-meso-diaminopimelic acid endopeptidase CwlS</fullName>
        <ecNumber evidence="7">3.4.19.11</ecNumber>
    </submittedName>
</protein>
<comment type="similarity">
    <text evidence="1">Belongs to the peptidase C40 family.</text>
</comment>
<dbReference type="Pfam" id="PF00877">
    <property type="entry name" value="NLPC_P60"/>
    <property type="match status" value="1"/>
</dbReference>
<dbReference type="PANTHER" id="PTHR47053">
    <property type="entry name" value="MUREIN DD-ENDOPEPTIDASE MEPH-RELATED"/>
    <property type="match status" value="1"/>
</dbReference>
<evidence type="ECO:0000259" key="6">
    <source>
        <dbReference type="PROSITE" id="PS51935"/>
    </source>
</evidence>
<keyword evidence="8" id="KW-1185">Reference proteome</keyword>
<dbReference type="EC" id="3.4.19.11" evidence="7"/>
<accession>A0ABM8ZMR2</accession>
<feature type="chain" id="PRO_5046254051" evidence="5">
    <location>
        <begin position="21"/>
        <end position="162"/>
    </location>
</feature>
<feature type="signal peptide" evidence="5">
    <location>
        <begin position="1"/>
        <end position="20"/>
    </location>
</feature>
<evidence type="ECO:0000256" key="2">
    <source>
        <dbReference type="ARBA" id="ARBA00022670"/>
    </source>
</evidence>
<proteinExistence type="inferred from homology"/>